<keyword evidence="3" id="KW-1185">Reference proteome</keyword>
<organism evidence="2 3">
    <name type="scientific">Cladophialophora chaetospira</name>
    <dbReference type="NCBI Taxonomy" id="386627"/>
    <lineage>
        <taxon>Eukaryota</taxon>
        <taxon>Fungi</taxon>
        <taxon>Dikarya</taxon>
        <taxon>Ascomycota</taxon>
        <taxon>Pezizomycotina</taxon>
        <taxon>Eurotiomycetes</taxon>
        <taxon>Chaetothyriomycetidae</taxon>
        <taxon>Chaetothyriales</taxon>
        <taxon>Herpotrichiellaceae</taxon>
        <taxon>Cladophialophora</taxon>
    </lineage>
</organism>
<name>A0AA38XEU7_9EURO</name>
<gene>
    <name evidence="2" type="ORF">H2200_004936</name>
</gene>
<feature type="signal peptide" evidence="1">
    <location>
        <begin position="1"/>
        <end position="23"/>
    </location>
</feature>
<proteinExistence type="predicted"/>
<sequence length="203" mass="22909">MISLSKIIAIIVAVALAIQCIAAAPTTADVPHLAEEKSSGANEQDVGRLVSLLDNVLKPVDEKSVPQEQAQVTELQEAVELVGEMLAALRKEGAVDNDHVKREDKYWHFADWPEEWKQNAARQFNDQYVKDMKDNNIVPLTMYYQDWMSILGREELQIDLFETVYASSSFQQVQSFLKVLEQVECMLLKAGAILKMPKNRKCA</sequence>
<dbReference type="EMBL" id="JAPDRK010000006">
    <property type="protein sequence ID" value="KAJ9611752.1"/>
    <property type="molecule type" value="Genomic_DNA"/>
</dbReference>
<accession>A0AA38XEU7</accession>
<dbReference type="Proteomes" id="UP001172673">
    <property type="component" value="Unassembled WGS sequence"/>
</dbReference>
<evidence type="ECO:0000313" key="3">
    <source>
        <dbReference type="Proteomes" id="UP001172673"/>
    </source>
</evidence>
<dbReference type="AlphaFoldDB" id="A0AA38XEU7"/>
<feature type="chain" id="PRO_5041359193" evidence="1">
    <location>
        <begin position="24"/>
        <end position="203"/>
    </location>
</feature>
<protein>
    <submittedName>
        <fullName evidence="2">Uncharacterized protein</fullName>
    </submittedName>
</protein>
<comment type="caution">
    <text evidence="2">The sequence shown here is derived from an EMBL/GenBank/DDBJ whole genome shotgun (WGS) entry which is preliminary data.</text>
</comment>
<keyword evidence="1" id="KW-0732">Signal</keyword>
<reference evidence="2" key="1">
    <citation type="submission" date="2022-10" db="EMBL/GenBank/DDBJ databases">
        <title>Culturing micro-colonial fungi from biological soil crusts in the Mojave desert and describing Neophaeococcomyces mojavensis, and introducing the new genera and species Taxawa tesnikishii.</title>
        <authorList>
            <person name="Kurbessoian T."/>
            <person name="Stajich J.E."/>
        </authorList>
    </citation>
    <scope>NUCLEOTIDE SEQUENCE</scope>
    <source>
        <strain evidence="2">TK_41</strain>
    </source>
</reference>
<evidence type="ECO:0000256" key="1">
    <source>
        <dbReference type="SAM" id="SignalP"/>
    </source>
</evidence>
<evidence type="ECO:0000313" key="2">
    <source>
        <dbReference type="EMBL" id="KAJ9611752.1"/>
    </source>
</evidence>